<gene>
    <name evidence="7" type="ORF">BT67DRAFT_460142</name>
</gene>
<evidence type="ECO:0000256" key="4">
    <source>
        <dbReference type="ARBA" id="ARBA00023242"/>
    </source>
</evidence>
<dbReference type="InterPro" id="IPR004827">
    <property type="entry name" value="bZIP"/>
</dbReference>
<dbReference type="InterPro" id="IPR051027">
    <property type="entry name" value="bZIP_transcription_factors"/>
</dbReference>
<evidence type="ECO:0000256" key="1">
    <source>
        <dbReference type="ARBA" id="ARBA00004123"/>
    </source>
</evidence>
<dbReference type="Pfam" id="PF00170">
    <property type="entry name" value="bZIP_1"/>
    <property type="match status" value="1"/>
</dbReference>
<organism evidence="7 8">
    <name type="scientific">Trichocladium antarcticum</name>
    <dbReference type="NCBI Taxonomy" id="1450529"/>
    <lineage>
        <taxon>Eukaryota</taxon>
        <taxon>Fungi</taxon>
        <taxon>Dikarya</taxon>
        <taxon>Ascomycota</taxon>
        <taxon>Pezizomycotina</taxon>
        <taxon>Sordariomycetes</taxon>
        <taxon>Sordariomycetidae</taxon>
        <taxon>Sordariales</taxon>
        <taxon>Chaetomiaceae</taxon>
        <taxon>Trichocladium</taxon>
    </lineage>
</organism>
<feature type="region of interest" description="Disordered" evidence="5">
    <location>
        <begin position="345"/>
        <end position="367"/>
    </location>
</feature>
<dbReference type="Proteomes" id="UP001304895">
    <property type="component" value="Unassembled WGS sequence"/>
</dbReference>
<reference evidence="7" key="1">
    <citation type="journal article" date="2023" name="Mol. Phylogenet. Evol.">
        <title>Genome-scale phylogeny and comparative genomics of the fungal order Sordariales.</title>
        <authorList>
            <person name="Hensen N."/>
            <person name="Bonometti L."/>
            <person name="Westerberg I."/>
            <person name="Brannstrom I.O."/>
            <person name="Guillou S."/>
            <person name="Cros-Aarteil S."/>
            <person name="Calhoun S."/>
            <person name="Haridas S."/>
            <person name="Kuo A."/>
            <person name="Mondo S."/>
            <person name="Pangilinan J."/>
            <person name="Riley R."/>
            <person name="LaButti K."/>
            <person name="Andreopoulos B."/>
            <person name="Lipzen A."/>
            <person name="Chen C."/>
            <person name="Yan M."/>
            <person name="Daum C."/>
            <person name="Ng V."/>
            <person name="Clum A."/>
            <person name="Steindorff A."/>
            <person name="Ohm R.A."/>
            <person name="Martin F."/>
            <person name="Silar P."/>
            <person name="Natvig D.O."/>
            <person name="Lalanne C."/>
            <person name="Gautier V."/>
            <person name="Ament-Velasquez S.L."/>
            <person name="Kruys A."/>
            <person name="Hutchinson M.I."/>
            <person name="Powell A.J."/>
            <person name="Barry K."/>
            <person name="Miller A.N."/>
            <person name="Grigoriev I.V."/>
            <person name="Debuchy R."/>
            <person name="Gladieux P."/>
            <person name="Hiltunen Thoren M."/>
            <person name="Johannesson H."/>
        </authorList>
    </citation>
    <scope>NUCLEOTIDE SEQUENCE</scope>
    <source>
        <strain evidence="7">CBS 123565</strain>
    </source>
</reference>
<dbReference type="Gene3D" id="1.20.5.170">
    <property type="match status" value="1"/>
</dbReference>
<sequence length="367" mass="40337">MDASSHFFNDCLDFDDPNSYQSPEQDAEAGTITLQPFNPYGGKLDLCPSPTPADARDPEQRADVWDGFAGHLGAMATADQKPLFVDPGLYSPGSDSDDMKAQIQVIPMGLSRASARRASSSKYSQRSSKSGSSSTDVTPPEPDSPPKKRKARKIKRESNVAEDDHKRNKFLERNRIAASKCREKKKLYVTELEDTKISLEAQHQHLQLEYSGLIGEISGLKHHLMAHAKCNDPNIDRWINNEARKFVETSNELFGQFTPFGQPDQAGPPPPLTGSPRSRNDSIASSYPSLQNMQQFDGMGPGEHQGAMAYSHGELILPSSGGGSLYTSPTDEIFPCLSPHLKREPGINYDHMPDSMFSPEQSTLGGR</sequence>
<feature type="region of interest" description="Disordered" evidence="5">
    <location>
        <begin position="40"/>
        <end position="60"/>
    </location>
</feature>
<dbReference type="SMART" id="SM00338">
    <property type="entry name" value="BRLZ"/>
    <property type="match status" value="1"/>
</dbReference>
<dbReference type="AlphaFoldDB" id="A0AAN6UQY7"/>
<dbReference type="PROSITE" id="PS00036">
    <property type="entry name" value="BZIP_BASIC"/>
    <property type="match status" value="1"/>
</dbReference>
<proteinExistence type="predicted"/>
<reference evidence="7" key="2">
    <citation type="submission" date="2023-05" db="EMBL/GenBank/DDBJ databases">
        <authorList>
            <consortium name="Lawrence Berkeley National Laboratory"/>
            <person name="Steindorff A."/>
            <person name="Hensen N."/>
            <person name="Bonometti L."/>
            <person name="Westerberg I."/>
            <person name="Brannstrom I.O."/>
            <person name="Guillou S."/>
            <person name="Cros-Aarteil S."/>
            <person name="Calhoun S."/>
            <person name="Haridas S."/>
            <person name="Kuo A."/>
            <person name="Mondo S."/>
            <person name="Pangilinan J."/>
            <person name="Riley R."/>
            <person name="Labutti K."/>
            <person name="Andreopoulos B."/>
            <person name="Lipzen A."/>
            <person name="Chen C."/>
            <person name="Yanf M."/>
            <person name="Daum C."/>
            <person name="Ng V."/>
            <person name="Clum A."/>
            <person name="Ohm R."/>
            <person name="Martin F."/>
            <person name="Silar P."/>
            <person name="Natvig D."/>
            <person name="Lalanne C."/>
            <person name="Gautier V."/>
            <person name="Ament-Velasquez S.L."/>
            <person name="Kruys A."/>
            <person name="Hutchinson M.I."/>
            <person name="Powell A.J."/>
            <person name="Barry K."/>
            <person name="Miller A.N."/>
            <person name="Grigoriev I.V."/>
            <person name="Debuchy R."/>
            <person name="Gladieux P."/>
            <person name="Thoren M.H."/>
            <person name="Johannesson H."/>
        </authorList>
    </citation>
    <scope>NUCLEOTIDE SEQUENCE</scope>
    <source>
        <strain evidence="7">CBS 123565</strain>
    </source>
</reference>
<feature type="compositionally biased region" description="Basic and acidic residues" evidence="5">
    <location>
        <begin position="156"/>
        <end position="166"/>
    </location>
</feature>
<comment type="caution">
    <text evidence="7">The sequence shown here is derived from an EMBL/GenBank/DDBJ whole genome shotgun (WGS) entry which is preliminary data.</text>
</comment>
<dbReference type="EMBL" id="MU853402">
    <property type="protein sequence ID" value="KAK4137582.1"/>
    <property type="molecule type" value="Genomic_DNA"/>
</dbReference>
<feature type="compositionally biased region" description="Polar residues" evidence="5">
    <location>
        <begin position="275"/>
        <end position="285"/>
    </location>
</feature>
<feature type="compositionally biased region" description="Low complexity" evidence="5">
    <location>
        <begin position="111"/>
        <end position="134"/>
    </location>
</feature>
<feature type="compositionally biased region" description="Polar residues" evidence="5">
    <location>
        <begin position="358"/>
        <end position="367"/>
    </location>
</feature>
<feature type="domain" description="BZIP" evidence="6">
    <location>
        <begin position="164"/>
        <end position="227"/>
    </location>
</feature>
<dbReference type="PROSITE" id="PS50217">
    <property type="entry name" value="BZIP"/>
    <property type="match status" value="1"/>
</dbReference>
<dbReference type="GO" id="GO:0003700">
    <property type="term" value="F:DNA-binding transcription factor activity"/>
    <property type="evidence" value="ECO:0007669"/>
    <property type="project" value="InterPro"/>
</dbReference>
<comment type="subcellular location">
    <subcellularLocation>
        <location evidence="1">Nucleus</location>
    </subcellularLocation>
</comment>
<evidence type="ECO:0000256" key="5">
    <source>
        <dbReference type="SAM" id="MobiDB-lite"/>
    </source>
</evidence>
<evidence type="ECO:0000256" key="3">
    <source>
        <dbReference type="ARBA" id="ARBA00023163"/>
    </source>
</evidence>
<keyword evidence="3" id="KW-0804">Transcription</keyword>
<protein>
    <recommendedName>
        <fullName evidence="6">BZIP domain-containing protein</fullName>
    </recommendedName>
</protein>
<evidence type="ECO:0000256" key="2">
    <source>
        <dbReference type="ARBA" id="ARBA00023015"/>
    </source>
</evidence>
<accession>A0AAN6UQY7</accession>
<evidence type="ECO:0000313" key="8">
    <source>
        <dbReference type="Proteomes" id="UP001304895"/>
    </source>
</evidence>
<dbReference type="SUPFAM" id="SSF57959">
    <property type="entry name" value="Leucine zipper domain"/>
    <property type="match status" value="1"/>
</dbReference>
<feature type="region of interest" description="Disordered" evidence="5">
    <location>
        <begin position="257"/>
        <end position="285"/>
    </location>
</feature>
<name>A0AAN6UQY7_9PEZI</name>
<keyword evidence="2" id="KW-0805">Transcription regulation</keyword>
<dbReference type="GO" id="GO:0005634">
    <property type="term" value="C:nucleus"/>
    <property type="evidence" value="ECO:0007669"/>
    <property type="project" value="UniProtKB-SubCell"/>
</dbReference>
<evidence type="ECO:0000259" key="6">
    <source>
        <dbReference type="PROSITE" id="PS50217"/>
    </source>
</evidence>
<feature type="region of interest" description="Disordered" evidence="5">
    <location>
        <begin position="110"/>
        <end position="166"/>
    </location>
</feature>
<keyword evidence="4" id="KW-0539">Nucleus</keyword>
<dbReference type="CDD" id="cd14687">
    <property type="entry name" value="bZIP_ATF2"/>
    <property type="match status" value="1"/>
</dbReference>
<dbReference type="PANTHER" id="PTHR19304">
    <property type="entry name" value="CYCLIC-AMP RESPONSE ELEMENT BINDING PROTEIN"/>
    <property type="match status" value="1"/>
</dbReference>
<dbReference type="InterPro" id="IPR046347">
    <property type="entry name" value="bZIP_sf"/>
</dbReference>
<evidence type="ECO:0000313" key="7">
    <source>
        <dbReference type="EMBL" id="KAK4137582.1"/>
    </source>
</evidence>
<keyword evidence="8" id="KW-1185">Reference proteome</keyword>